<comment type="caution">
    <text evidence="5">The sequence shown here is derived from an EMBL/GenBank/DDBJ whole genome shotgun (WGS) entry which is preliminary data.</text>
</comment>
<reference evidence="6" key="1">
    <citation type="journal article" date="2019" name="Int. J. Syst. Evol. Microbiol.">
        <title>The Global Catalogue of Microorganisms (GCM) 10K type strain sequencing project: providing services to taxonomists for standard genome sequencing and annotation.</title>
        <authorList>
            <consortium name="The Broad Institute Genomics Platform"/>
            <consortium name="The Broad Institute Genome Sequencing Center for Infectious Disease"/>
            <person name="Wu L."/>
            <person name="Ma J."/>
        </authorList>
    </citation>
    <scope>NUCLEOTIDE SEQUENCE [LARGE SCALE GENOMIC DNA]</scope>
    <source>
        <strain evidence="6">CCUG 42001</strain>
    </source>
</reference>
<evidence type="ECO:0000313" key="6">
    <source>
        <dbReference type="Proteomes" id="UP001596267"/>
    </source>
</evidence>
<keyword evidence="6" id="KW-1185">Reference proteome</keyword>
<protein>
    <submittedName>
        <fullName evidence="5">Winged helix-turn-helix transcriptional regulator</fullName>
    </submittedName>
</protein>
<sequence>MMKRSISVCPKFEKAFQILGKKWNGLIIEVLLGGETHFSTISSAIPELSDRMLSARLRELEEMGIIERIVDTGYPVQVTYRLTEMGSESKPILEEVHNWANRWYAEHSPEKKETK</sequence>
<dbReference type="InterPro" id="IPR036388">
    <property type="entry name" value="WH-like_DNA-bd_sf"/>
</dbReference>
<keyword evidence="3" id="KW-0804">Transcription</keyword>
<evidence type="ECO:0000256" key="2">
    <source>
        <dbReference type="ARBA" id="ARBA00023125"/>
    </source>
</evidence>
<dbReference type="RefSeq" id="WP_253054191.1">
    <property type="nucleotide sequence ID" value="NZ_JAMXWN010000006.1"/>
</dbReference>
<dbReference type="PROSITE" id="PS51118">
    <property type="entry name" value="HTH_HXLR"/>
    <property type="match status" value="1"/>
</dbReference>
<gene>
    <name evidence="5" type="ORF">ACFP7A_07555</name>
</gene>
<dbReference type="InterPro" id="IPR002577">
    <property type="entry name" value="HTH_HxlR"/>
</dbReference>
<name>A0ABW1WCY7_9BACL</name>
<proteinExistence type="predicted"/>
<evidence type="ECO:0000313" key="5">
    <source>
        <dbReference type="EMBL" id="MFC6386453.1"/>
    </source>
</evidence>
<dbReference type="InterPro" id="IPR036390">
    <property type="entry name" value="WH_DNA-bd_sf"/>
</dbReference>
<keyword evidence="2" id="KW-0238">DNA-binding</keyword>
<dbReference type="PANTHER" id="PTHR33204">
    <property type="entry name" value="TRANSCRIPTIONAL REGULATOR, MARR FAMILY"/>
    <property type="match status" value="1"/>
</dbReference>
<organism evidence="5 6">
    <name type="scientific">Sporolactobacillus kofuensis</name>
    <dbReference type="NCBI Taxonomy" id="269672"/>
    <lineage>
        <taxon>Bacteria</taxon>
        <taxon>Bacillati</taxon>
        <taxon>Bacillota</taxon>
        <taxon>Bacilli</taxon>
        <taxon>Bacillales</taxon>
        <taxon>Sporolactobacillaceae</taxon>
        <taxon>Sporolactobacillus</taxon>
    </lineage>
</organism>
<feature type="domain" description="HTH hxlR-type" evidence="4">
    <location>
        <begin position="9"/>
        <end position="108"/>
    </location>
</feature>
<evidence type="ECO:0000259" key="4">
    <source>
        <dbReference type="PROSITE" id="PS51118"/>
    </source>
</evidence>
<dbReference type="Proteomes" id="UP001596267">
    <property type="component" value="Unassembled WGS sequence"/>
</dbReference>
<dbReference type="Gene3D" id="1.10.10.10">
    <property type="entry name" value="Winged helix-like DNA-binding domain superfamily/Winged helix DNA-binding domain"/>
    <property type="match status" value="1"/>
</dbReference>
<dbReference type="EMBL" id="JBHSTQ010000006">
    <property type="protein sequence ID" value="MFC6386453.1"/>
    <property type="molecule type" value="Genomic_DNA"/>
</dbReference>
<evidence type="ECO:0000256" key="3">
    <source>
        <dbReference type="ARBA" id="ARBA00023163"/>
    </source>
</evidence>
<dbReference type="Pfam" id="PF01638">
    <property type="entry name" value="HxlR"/>
    <property type="match status" value="1"/>
</dbReference>
<dbReference type="SUPFAM" id="SSF46785">
    <property type="entry name" value="Winged helix' DNA-binding domain"/>
    <property type="match status" value="1"/>
</dbReference>
<evidence type="ECO:0000256" key="1">
    <source>
        <dbReference type="ARBA" id="ARBA00023015"/>
    </source>
</evidence>
<dbReference type="PANTHER" id="PTHR33204:SF37">
    <property type="entry name" value="HTH-TYPE TRANSCRIPTIONAL REGULATOR YODB"/>
    <property type="match status" value="1"/>
</dbReference>
<accession>A0ABW1WCY7</accession>
<keyword evidence="1" id="KW-0805">Transcription regulation</keyword>